<evidence type="ECO:0000256" key="4">
    <source>
        <dbReference type="ARBA" id="ARBA00022640"/>
    </source>
</evidence>
<name>A0A835V664_VANPL</name>
<evidence type="ECO:0000313" key="7">
    <source>
        <dbReference type="Proteomes" id="UP000636800"/>
    </source>
</evidence>
<protein>
    <recommendedName>
        <fullName evidence="3">Uncharacterized protein ycf33</fullName>
    </recommendedName>
</protein>
<organism evidence="6 7">
    <name type="scientific">Vanilla planifolia</name>
    <name type="common">Vanilla</name>
    <dbReference type="NCBI Taxonomy" id="51239"/>
    <lineage>
        <taxon>Eukaryota</taxon>
        <taxon>Viridiplantae</taxon>
        <taxon>Streptophyta</taxon>
        <taxon>Embryophyta</taxon>
        <taxon>Tracheophyta</taxon>
        <taxon>Spermatophyta</taxon>
        <taxon>Magnoliopsida</taxon>
        <taxon>Liliopsida</taxon>
        <taxon>Asparagales</taxon>
        <taxon>Orchidaceae</taxon>
        <taxon>Vanilloideae</taxon>
        <taxon>Vanilleae</taxon>
        <taxon>Vanilla</taxon>
    </lineage>
</organism>
<dbReference type="EMBL" id="JADCNL010000003">
    <property type="protein sequence ID" value="KAG0488919.1"/>
    <property type="molecule type" value="Genomic_DNA"/>
</dbReference>
<sequence length="185" mass="20474">MKVCASQGRPHLFFPSHSHQLHLPKFLSSIPSKAPMPNVSPVASKNNSLSSTKLYRAKTPENTMEKVANDACFSEKLPRWLLLGGFSFGLAILLSGFDGRQEALALGPEGPLVEEFWENVRRYGIFIITVSTGALYTILQPIFELLKSPVTAILIIIVLAGSFYLLFQVLNAMVGISEFSYEYGY</sequence>
<dbReference type="PANTHER" id="PTHR36049">
    <property type="entry name" value="TRANSMEMBRANE PROTEIN"/>
    <property type="match status" value="1"/>
</dbReference>
<reference evidence="6 7" key="1">
    <citation type="journal article" date="2020" name="Nat. Food">
        <title>A phased Vanilla planifolia genome enables genetic improvement of flavour and production.</title>
        <authorList>
            <person name="Hasing T."/>
            <person name="Tang H."/>
            <person name="Brym M."/>
            <person name="Khazi F."/>
            <person name="Huang T."/>
            <person name="Chambers A.H."/>
        </authorList>
    </citation>
    <scope>NUCLEOTIDE SEQUENCE [LARGE SCALE GENOMIC DNA]</scope>
    <source>
        <tissue evidence="6">Leaf</tissue>
    </source>
</reference>
<dbReference type="Proteomes" id="UP000636800">
    <property type="component" value="Chromosome 3"/>
</dbReference>
<evidence type="ECO:0000256" key="1">
    <source>
        <dbReference type="ARBA" id="ARBA00004474"/>
    </source>
</evidence>
<evidence type="ECO:0000256" key="2">
    <source>
        <dbReference type="ARBA" id="ARBA00010985"/>
    </source>
</evidence>
<comment type="subcellular location">
    <subcellularLocation>
        <location evidence="1">Plastid</location>
    </subcellularLocation>
</comment>
<feature type="transmembrane region" description="Helical" evidence="5">
    <location>
        <begin position="80"/>
        <end position="97"/>
    </location>
</feature>
<dbReference type="AlphaFoldDB" id="A0A835V664"/>
<keyword evidence="5" id="KW-0472">Membrane</keyword>
<keyword evidence="4" id="KW-0934">Plastid</keyword>
<proteinExistence type="inferred from homology"/>
<dbReference type="Pfam" id="PF05421">
    <property type="entry name" value="DUF751"/>
    <property type="match status" value="1"/>
</dbReference>
<feature type="transmembrane region" description="Helical" evidence="5">
    <location>
        <begin position="151"/>
        <end position="176"/>
    </location>
</feature>
<dbReference type="PANTHER" id="PTHR36049:SF3">
    <property type="match status" value="1"/>
</dbReference>
<evidence type="ECO:0000256" key="3">
    <source>
        <dbReference type="ARBA" id="ARBA00021584"/>
    </source>
</evidence>
<gene>
    <name evidence="6" type="ORF">HPP92_007730</name>
</gene>
<accession>A0A835V664</accession>
<dbReference type="InterPro" id="IPR008470">
    <property type="entry name" value="Uncharacterised_Ycf33"/>
</dbReference>
<keyword evidence="5" id="KW-1133">Transmembrane helix</keyword>
<feature type="transmembrane region" description="Helical" evidence="5">
    <location>
        <begin position="120"/>
        <end position="139"/>
    </location>
</feature>
<keyword evidence="7" id="KW-1185">Reference proteome</keyword>
<comment type="caution">
    <text evidence="6">The sequence shown here is derived from an EMBL/GenBank/DDBJ whole genome shotgun (WGS) entry which is preliminary data.</text>
</comment>
<keyword evidence="5" id="KW-0812">Transmembrane</keyword>
<comment type="similarity">
    <text evidence="2">Belongs to the ycf33 family.</text>
</comment>
<evidence type="ECO:0000313" key="6">
    <source>
        <dbReference type="EMBL" id="KAG0488919.1"/>
    </source>
</evidence>
<evidence type="ECO:0000256" key="5">
    <source>
        <dbReference type="SAM" id="Phobius"/>
    </source>
</evidence>
<dbReference type="GO" id="GO:0009536">
    <property type="term" value="C:plastid"/>
    <property type="evidence" value="ECO:0007669"/>
    <property type="project" value="UniProtKB-SubCell"/>
</dbReference>